<evidence type="ECO:0000313" key="8">
    <source>
        <dbReference type="EMBL" id="OGD86125.1"/>
    </source>
</evidence>
<name>A0A1F5G2R5_9BACT</name>
<dbReference type="Proteomes" id="UP000176317">
    <property type="component" value="Unassembled WGS sequence"/>
</dbReference>
<organism evidence="8 9">
    <name type="scientific">Candidatus Curtissbacteria bacterium RBG_13_35_7</name>
    <dbReference type="NCBI Taxonomy" id="1797705"/>
    <lineage>
        <taxon>Bacteria</taxon>
        <taxon>Candidatus Curtissiibacteriota</taxon>
    </lineage>
</organism>
<dbReference type="GO" id="GO:0005886">
    <property type="term" value="C:plasma membrane"/>
    <property type="evidence" value="ECO:0007669"/>
    <property type="project" value="UniProtKB-SubCell"/>
</dbReference>
<evidence type="ECO:0000256" key="5">
    <source>
        <dbReference type="ARBA" id="ARBA00023136"/>
    </source>
</evidence>
<feature type="transmembrane region" description="Helical" evidence="6">
    <location>
        <begin position="54"/>
        <end position="79"/>
    </location>
</feature>
<evidence type="ECO:0000256" key="2">
    <source>
        <dbReference type="ARBA" id="ARBA00022475"/>
    </source>
</evidence>
<keyword evidence="4 6" id="KW-1133">Transmembrane helix</keyword>
<dbReference type="Pfam" id="PF09335">
    <property type="entry name" value="VTT_dom"/>
    <property type="match status" value="1"/>
</dbReference>
<dbReference type="InterPro" id="IPR051311">
    <property type="entry name" value="DedA_domain"/>
</dbReference>
<feature type="transmembrane region" description="Helical" evidence="6">
    <location>
        <begin position="12"/>
        <end position="34"/>
    </location>
</feature>
<feature type="transmembrane region" description="Helical" evidence="6">
    <location>
        <begin position="144"/>
        <end position="164"/>
    </location>
</feature>
<evidence type="ECO:0000313" key="9">
    <source>
        <dbReference type="Proteomes" id="UP000176317"/>
    </source>
</evidence>
<evidence type="ECO:0000256" key="6">
    <source>
        <dbReference type="SAM" id="Phobius"/>
    </source>
</evidence>
<dbReference type="InterPro" id="IPR032816">
    <property type="entry name" value="VTT_dom"/>
</dbReference>
<dbReference type="EMBL" id="MFAT01000044">
    <property type="protein sequence ID" value="OGD86125.1"/>
    <property type="molecule type" value="Genomic_DNA"/>
</dbReference>
<feature type="domain" description="VTT" evidence="7">
    <location>
        <begin position="34"/>
        <end position="163"/>
    </location>
</feature>
<dbReference type="PANTHER" id="PTHR42709">
    <property type="entry name" value="ALKALINE PHOSPHATASE LIKE PROTEIN"/>
    <property type="match status" value="1"/>
</dbReference>
<gene>
    <name evidence="8" type="ORF">A2164_03905</name>
</gene>
<evidence type="ECO:0000256" key="3">
    <source>
        <dbReference type="ARBA" id="ARBA00022692"/>
    </source>
</evidence>
<dbReference type="AlphaFoldDB" id="A0A1F5G2R5"/>
<evidence type="ECO:0000259" key="7">
    <source>
        <dbReference type="Pfam" id="PF09335"/>
    </source>
</evidence>
<comment type="subcellular location">
    <subcellularLocation>
        <location evidence="1">Cell membrane</location>
        <topology evidence="1">Multi-pass membrane protein</topology>
    </subcellularLocation>
</comment>
<sequence>MLEYFAHYIIKIIETTNYTGIFILMALESALIPIPSEITMPFSGFLASSGKLSLWLIIITGTIANLVGSYIAYFIGYFLEETILLNLISKYGKFVLLTTKDYERANKWFDKYGDKIIFISRLLPGVRTVISLPAGMFKMNIVKFTIYTTLGCLIWSVFLTYVGLILGENWRALEGYFRKFEIVIAVILIALVIFYLEKHLKISKLIKRNK</sequence>
<accession>A0A1F5G2R5</accession>
<evidence type="ECO:0000256" key="4">
    <source>
        <dbReference type="ARBA" id="ARBA00022989"/>
    </source>
</evidence>
<evidence type="ECO:0000256" key="1">
    <source>
        <dbReference type="ARBA" id="ARBA00004651"/>
    </source>
</evidence>
<protein>
    <recommendedName>
        <fullName evidence="7">VTT domain-containing protein</fullName>
    </recommendedName>
</protein>
<feature type="transmembrane region" description="Helical" evidence="6">
    <location>
        <begin position="176"/>
        <end position="196"/>
    </location>
</feature>
<comment type="caution">
    <text evidence="8">The sequence shown here is derived from an EMBL/GenBank/DDBJ whole genome shotgun (WGS) entry which is preliminary data.</text>
</comment>
<keyword evidence="3 6" id="KW-0812">Transmembrane</keyword>
<dbReference type="PANTHER" id="PTHR42709:SF6">
    <property type="entry name" value="UNDECAPRENYL PHOSPHATE TRANSPORTER A"/>
    <property type="match status" value="1"/>
</dbReference>
<reference evidence="8 9" key="1">
    <citation type="journal article" date="2016" name="Nat. Commun.">
        <title>Thousands of microbial genomes shed light on interconnected biogeochemical processes in an aquifer system.</title>
        <authorList>
            <person name="Anantharaman K."/>
            <person name="Brown C.T."/>
            <person name="Hug L.A."/>
            <person name="Sharon I."/>
            <person name="Castelle C.J."/>
            <person name="Probst A.J."/>
            <person name="Thomas B.C."/>
            <person name="Singh A."/>
            <person name="Wilkins M.J."/>
            <person name="Karaoz U."/>
            <person name="Brodie E.L."/>
            <person name="Williams K.H."/>
            <person name="Hubbard S.S."/>
            <person name="Banfield J.F."/>
        </authorList>
    </citation>
    <scope>NUCLEOTIDE SEQUENCE [LARGE SCALE GENOMIC DNA]</scope>
</reference>
<keyword evidence="5 6" id="KW-0472">Membrane</keyword>
<proteinExistence type="predicted"/>
<keyword evidence="2" id="KW-1003">Cell membrane</keyword>